<evidence type="ECO:0000313" key="5">
    <source>
        <dbReference type="EMBL" id="GAA2325732.1"/>
    </source>
</evidence>
<dbReference type="InterPro" id="IPR036390">
    <property type="entry name" value="WH_DNA-bd_sf"/>
</dbReference>
<dbReference type="Pfam" id="PF12802">
    <property type="entry name" value="MarR_2"/>
    <property type="match status" value="1"/>
</dbReference>
<feature type="domain" description="HTH marR-type" evidence="4">
    <location>
        <begin position="1"/>
        <end position="103"/>
    </location>
</feature>
<dbReference type="PROSITE" id="PS50995">
    <property type="entry name" value="HTH_MARR_2"/>
    <property type="match status" value="1"/>
</dbReference>
<evidence type="ECO:0000256" key="3">
    <source>
        <dbReference type="ARBA" id="ARBA00023163"/>
    </source>
</evidence>
<evidence type="ECO:0000256" key="2">
    <source>
        <dbReference type="ARBA" id="ARBA00023125"/>
    </source>
</evidence>
<dbReference type="SUPFAM" id="SSF46785">
    <property type="entry name" value="Winged helix' DNA-binding domain"/>
    <property type="match status" value="1"/>
</dbReference>
<dbReference type="EMBL" id="BAAASX010000002">
    <property type="protein sequence ID" value="GAA2325732.1"/>
    <property type="molecule type" value="Genomic_DNA"/>
</dbReference>
<sequence length="109" mass="12379">MLRWMLSSIVVNETTTASGLAEEFDVALPTMSRLLDKLVRQQLVVRASDDGDQRVRRLVPTKLGRAIVAEILGSRPELRRDVLEGLSLDELRGLEIGMRAVNRELQRRR</sequence>
<dbReference type="InterPro" id="IPR000835">
    <property type="entry name" value="HTH_MarR-typ"/>
</dbReference>
<comment type="caution">
    <text evidence="5">The sequence shown here is derived from an EMBL/GenBank/DDBJ whole genome shotgun (WGS) entry which is preliminary data.</text>
</comment>
<reference evidence="5 6" key="1">
    <citation type="journal article" date="2019" name="Int. J. Syst. Evol. Microbiol.">
        <title>The Global Catalogue of Microorganisms (GCM) 10K type strain sequencing project: providing services to taxonomists for standard genome sequencing and annotation.</title>
        <authorList>
            <consortium name="The Broad Institute Genomics Platform"/>
            <consortium name="The Broad Institute Genome Sequencing Center for Infectious Disease"/>
            <person name="Wu L."/>
            <person name="Ma J."/>
        </authorList>
    </citation>
    <scope>NUCLEOTIDE SEQUENCE [LARGE SCALE GENOMIC DNA]</scope>
    <source>
        <strain evidence="5 6">JCM 6238</strain>
    </source>
</reference>
<dbReference type="Gene3D" id="1.10.10.10">
    <property type="entry name" value="Winged helix-like DNA-binding domain superfamily/Winged helix DNA-binding domain"/>
    <property type="match status" value="1"/>
</dbReference>
<evidence type="ECO:0000256" key="1">
    <source>
        <dbReference type="ARBA" id="ARBA00023015"/>
    </source>
</evidence>
<name>A0ABN3FAH4_9ACTN</name>
<keyword evidence="1" id="KW-0805">Transcription regulation</keyword>
<dbReference type="Proteomes" id="UP001501584">
    <property type="component" value="Unassembled WGS sequence"/>
</dbReference>
<keyword evidence="2" id="KW-0238">DNA-binding</keyword>
<keyword evidence="3" id="KW-0804">Transcription</keyword>
<dbReference type="PANTHER" id="PTHR33164">
    <property type="entry name" value="TRANSCRIPTIONAL REGULATOR, MARR FAMILY"/>
    <property type="match status" value="1"/>
</dbReference>
<proteinExistence type="predicted"/>
<dbReference type="SMART" id="SM00347">
    <property type="entry name" value="HTH_MARR"/>
    <property type="match status" value="1"/>
</dbReference>
<protein>
    <recommendedName>
        <fullName evidence="4">HTH marR-type domain-containing protein</fullName>
    </recommendedName>
</protein>
<dbReference type="InterPro" id="IPR036388">
    <property type="entry name" value="WH-like_DNA-bd_sf"/>
</dbReference>
<evidence type="ECO:0000313" key="6">
    <source>
        <dbReference type="Proteomes" id="UP001501584"/>
    </source>
</evidence>
<keyword evidence="6" id="KW-1185">Reference proteome</keyword>
<dbReference type="InterPro" id="IPR039422">
    <property type="entry name" value="MarR/SlyA-like"/>
</dbReference>
<gene>
    <name evidence="5" type="ORF">GCM10010403_15280</name>
</gene>
<dbReference type="PANTHER" id="PTHR33164:SF64">
    <property type="entry name" value="TRANSCRIPTIONAL REGULATOR SLYA"/>
    <property type="match status" value="1"/>
</dbReference>
<organism evidence="5 6">
    <name type="scientific">Glycomyces rutgersensis</name>
    <dbReference type="NCBI Taxonomy" id="58115"/>
    <lineage>
        <taxon>Bacteria</taxon>
        <taxon>Bacillati</taxon>
        <taxon>Actinomycetota</taxon>
        <taxon>Actinomycetes</taxon>
        <taxon>Glycomycetales</taxon>
        <taxon>Glycomycetaceae</taxon>
        <taxon>Glycomyces</taxon>
    </lineage>
</organism>
<evidence type="ECO:0000259" key="4">
    <source>
        <dbReference type="PROSITE" id="PS50995"/>
    </source>
</evidence>
<accession>A0ABN3FAH4</accession>